<proteinExistence type="predicted"/>
<feature type="region of interest" description="Disordered" evidence="1">
    <location>
        <begin position="1"/>
        <end position="608"/>
    </location>
</feature>
<name>A0ABN2KL19_9ACTN</name>
<feature type="compositionally biased region" description="Low complexity" evidence="1">
    <location>
        <begin position="34"/>
        <end position="51"/>
    </location>
</feature>
<feature type="compositionally biased region" description="Basic and acidic residues" evidence="1">
    <location>
        <begin position="288"/>
        <end position="297"/>
    </location>
</feature>
<dbReference type="EMBL" id="BAAALS010000014">
    <property type="protein sequence ID" value="GAA1757582.1"/>
    <property type="molecule type" value="Genomic_DNA"/>
</dbReference>
<gene>
    <name evidence="2" type="ORF">GCM10009681_31060</name>
</gene>
<feature type="compositionally biased region" description="Basic and acidic residues" evidence="1">
    <location>
        <begin position="356"/>
        <end position="368"/>
    </location>
</feature>
<feature type="compositionally biased region" description="Basic residues" evidence="1">
    <location>
        <begin position="585"/>
        <end position="594"/>
    </location>
</feature>
<feature type="compositionally biased region" description="Basic and acidic residues" evidence="1">
    <location>
        <begin position="539"/>
        <end position="562"/>
    </location>
</feature>
<feature type="compositionally biased region" description="Basic and acidic residues" evidence="1">
    <location>
        <begin position="65"/>
        <end position="102"/>
    </location>
</feature>
<evidence type="ECO:0000313" key="2">
    <source>
        <dbReference type="EMBL" id="GAA1757582.1"/>
    </source>
</evidence>
<reference evidence="2 3" key="1">
    <citation type="journal article" date="2019" name="Int. J. Syst. Evol. Microbiol.">
        <title>The Global Catalogue of Microorganisms (GCM) 10K type strain sequencing project: providing services to taxonomists for standard genome sequencing and annotation.</title>
        <authorList>
            <consortium name="The Broad Institute Genomics Platform"/>
            <consortium name="The Broad Institute Genome Sequencing Center for Infectious Disease"/>
            <person name="Wu L."/>
            <person name="Ma J."/>
        </authorList>
    </citation>
    <scope>NUCLEOTIDE SEQUENCE [LARGE SCALE GENOMIC DNA]</scope>
    <source>
        <strain evidence="2 3">JCM 13249</strain>
    </source>
</reference>
<sequence length="608" mass="65857">MHGYARQRGADGCHPVGRLGQHRRSDRQDVPAPGDAGHAVDVVGVEVAQHQQLHPVDAEPAQAAVHERRLGAGVDHDRAARPDGQHERVALADIARDHEGPGRRPPAGQHPYGQPADGRAHRHHEGDPPRRPPPGRHQQSERHRGEQQPAGEPVGPRQVAGRHVGTPVGDRHEPAGGPAGQPGQELGRARPDRRDGGGQHAEHGGRRDRRDGQQVGRHGHRAHGAGQRGDDRPAGDLGGGRDGERLRDHAGHPAGHHRVPPARRQQHEPAGGQHGQRETGIAGQVGVDQHEHEGGRREGRRRGPPPSSAEGQQPDGAHGGGAQHARRGAREDDEPDENERAHGHARPGSGPAAPAYDEHHRQDDRDVGPADGDQVGEPGGAEVLRQRRVQPAGIADHQARQQAARLVGQRGSGVLQPAAQPPGRPLRPRRLAEPLRRLAYPQHGGREVTAPRLDEPPVGADPLARQQRRPRGVAGQHEDPHVERQAGVHPLEPPAHEVRGRSGRTHQACRVVRHDEPRRHLRTVGHQARQCGRVARRGAGRDGHSRAEHPQQYARERAERGAPTRRAHQQRPRAGGEDGRAGGHHERRPRRCRNDRHGGEPGAGRQAV</sequence>
<protein>
    <submittedName>
        <fullName evidence="2">Uncharacterized protein</fullName>
    </submittedName>
</protein>
<evidence type="ECO:0000313" key="3">
    <source>
        <dbReference type="Proteomes" id="UP001500655"/>
    </source>
</evidence>
<organism evidence="2 3">
    <name type="scientific">Luedemannella helvata</name>
    <dbReference type="NCBI Taxonomy" id="349315"/>
    <lineage>
        <taxon>Bacteria</taxon>
        <taxon>Bacillati</taxon>
        <taxon>Actinomycetota</taxon>
        <taxon>Actinomycetes</taxon>
        <taxon>Micromonosporales</taxon>
        <taxon>Micromonosporaceae</taxon>
        <taxon>Luedemannella</taxon>
    </lineage>
</organism>
<dbReference type="Proteomes" id="UP001500655">
    <property type="component" value="Unassembled WGS sequence"/>
</dbReference>
<feature type="compositionally biased region" description="Basic and acidic residues" evidence="1">
    <location>
        <begin position="187"/>
        <end position="212"/>
    </location>
</feature>
<comment type="caution">
    <text evidence="2">The sequence shown here is derived from an EMBL/GenBank/DDBJ whole genome shotgun (WGS) entry which is preliminary data.</text>
</comment>
<feature type="compositionally biased region" description="Basic and acidic residues" evidence="1">
    <location>
        <begin position="228"/>
        <end position="251"/>
    </location>
</feature>
<feature type="compositionally biased region" description="Basic and acidic residues" evidence="1">
    <location>
        <begin position="574"/>
        <end position="584"/>
    </location>
</feature>
<evidence type="ECO:0000256" key="1">
    <source>
        <dbReference type="SAM" id="MobiDB-lite"/>
    </source>
</evidence>
<accession>A0ABN2KL19</accession>
<keyword evidence="3" id="KW-1185">Reference proteome</keyword>
<feature type="compositionally biased region" description="Basic and acidic residues" evidence="1">
    <location>
        <begin position="476"/>
        <end position="486"/>
    </location>
</feature>